<sequence length="54" mass="6360">MINKENRFYAQIFTASLFTAQKRGTMENSGVSGVYFFNVMRCFKSFYSVEDIVW</sequence>
<dbReference type="Proteomes" id="UP000663722">
    <property type="component" value="Chromosome"/>
</dbReference>
<dbReference type="AlphaFoldDB" id="A0A975GUU8"/>
<dbReference type="KEGG" id="dmm:dnm_093080"/>
<proteinExistence type="predicted"/>
<protein>
    <submittedName>
        <fullName evidence="1">Uncharacterized protein</fullName>
    </submittedName>
</protein>
<name>A0A975GUU8_9BACT</name>
<evidence type="ECO:0000313" key="1">
    <source>
        <dbReference type="EMBL" id="QTA93208.1"/>
    </source>
</evidence>
<organism evidence="1 2">
    <name type="scientific">Desulfonema magnum</name>
    <dbReference type="NCBI Taxonomy" id="45655"/>
    <lineage>
        <taxon>Bacteria</taxon>
        <taxon>Pseudomonadati</taxon>
        <taxon>Thermodesulfobacteriota</taxon>
        <taxon>Desulfobacteria</taxon>
        <taxon>Desulfobacterales</taxon>
        <taxon>Desulfococcaceae</taxon>
        <taxon>Desulfonema</taxon>
    </lineage>
</organism>
<dbReference type="EMBL" id="CP061800">
    <property type="protein sequence ID" value="QTA93208.1"/>
    <property type="molecule type" value="Genomic_DNA"/>
</dbReference>
<reference evidence="1" key="1">
    <citation type="journal article" date="2021" name="Microb. Physiol.">
        <title>Proteogenomic Insights into the Physiology of Marine, Sulfate-Reducing, Filamentous Desulfonema limicola and Desulfonema magnum.</title>
        <authorList>
            <person name="Schnaars V."/>
            <person name="Wohlbrand L."/>
            <person name="Scheve S."/>
            <person name="Hinrichs C."/>
            <person name="Reinhardt R."/>
            <person name="Rabus R."/>
        </authorList>
    </citation>
    <scope>NUCLEOTIDE SEQUENCE</scope>
    <source>
        <strain evidence="1">4be13</strain>
    </source>
</reference>
<gene>
    <name evidence="1" type="ORF">dnm_093080</name>
</gene>
<keyword evidence="2" id="KW-1185">Reference proteome</keyword>
<evidence type="ECO:0000313" key="2">
    <source>
        <dbReference type="Proteomes" id="UP000663722"/>
    </source>
</evidence>
<accession>A0A975GUU8</accession>